<sequence>MFLELATLHYEVLGTQPHRMRNFSERRRSTSELESLVRSLADTLSITLVYAGGYPDKQLAAFKPFSDVPRISPLVGQMVAGLAGLKQAFAPLFSGPAKRHCRRYSHWYRRSPP</sequence>
<keyword evidence="2" id="KW-1185">Reference proteome</keyword>
<dbReference type="Proteomes" id="UP001412239">
    <property type="component" value="Unassembled WGS sequence"/>
</dbReference>
<organism evidence="1 2">
    <name type="scientific">Tuber aestivum</name>
    <name type="common">summer truffle</name>
    <dbReference type="NCBI Taxonomy" id="59557"/>
    <lineage>
        <taxon>Eukaryota</taxon>
        <taxon>Fungi</taxon>
        <taxon>Dikarya</taxon>
        <taxon>Ascomycota</taxon>
        <taxon>Pezizomycotina</taxon>
        <taxon>Pezizomycetes</taxon>
        <taxon>Pezizales</taxon>
        <taxon>Tuberaceae</taxon>
        <taxon>Tuber</taxon>
    </lineage>
</organism>
<name>A0A292PXA5_9PEZI</name>
<protein>
    <submittedName>
        <fullName evidence="1">Uncharacterized protein</fullName>
    </submittedName>
</protein>
<dbReference type="EMBL" id="LN891032">
    <property type="protein sequence ID" value="CUS11067.1"/>
    <property type="molecule type" value="Genomic_DNA"/>
</dbReference>
<reference evidence="1" key="1">
    <citation type="submission" date="2015-10" db="EMBL/GenBank/DDBJ databases">
        <authorList>
            <person name="Regsiter A."/>
            <person name="william w."/>
        </authorList>
    </citation>
    <scope>NUCLEOTIDE SEQUENCE</scope>
    <source>
        <strain evidence="1">Montdore</strain>
    </source>
</reference>
<evidence type="ECO:0000313" key="1">
    <source>
        <dbReference type="EMBL" id="CUS11067.1"/>
    </source>
</evidence>
<evidence type="ECO:0000313" key="2">
    <source>
        <dbReference type="Proteomes" id="UP001412239"/>
    </source>
</evidence>
<proteinExistence type="predicted"/>
<gene>
    <name evidence="1" type="ORF">GSTUAT00004865001</name>
</gene>
<accession>A0A292PXA5</accession>
<dbReference type="AlphaFoldDB" id="A0A292PXA5"/>